<dbReference type="PROSITE" id="PS50895">
    <property type="entry name" value="SURF1"/>
    <property type="match status" value="1"/>
</dbReference>
<dbReference type="GO" id="GO:0005886">
    <property type="term" value="C:plasma membrane"/>
    <property type="evidence" value="ECO:0007669"/>
    <property type="project" value="UniProtKB-SubCell"/>
</dbReference>
<keyword evidence="5 6" id="KW-0472">Membrane</keyword>
<comment type="similarity">
    <text evidence="2 6">Belongs to the SURF1 family.</text>
</comment>
<keyword evidence="6" id="KW-1003">Cell membrane</keyword>
<sequence length="233" mass="26019">MKFEKVPTLVVVCLLPVLISLGFWQLDRAEQKRAFLDRQKQGMAAPALQLTAATPEEKEVLRYRQAAASGSYDSTHQILIDNQVVEGRAGYFVLTPFILDGSEKAILVNRGWIPASRDRKVLPDIAIRSNPTQVSGRINHFPSVGIKLAGADQPTAGWPAVVQIADSAVLSERFGYPVFPFMLELDKQAPEGYRREWREAAVMPPEQHVAYALQWFGLAAALALLFVWYSRLK</sequence>
<evidence type="ECO:0000256" key="2">
    <source>
        <dbReference type="ARBA" id="ARBA00007165"/>
    </source>
</evidence>
<feature type="transmembrane region" description="Helical" evidence="6">
    <location>
        <begin position="208"/>
        <end position="229"/>
    </location>
</feature>
<organism evidence="7 8">
    <name type="scientific">Methylomicrobium album BG8</name>
    <dbReference type="NCBI Taxonomy" id="686340"/>
    <lineage>
        <taxon>Bacteria</taxon>
        <taxon>Pseudomonadati</taxon>
        <taxon>Pseudomonadota</taxon>
        <taxon>Gammaproteobacteria</taxon>
        <taxon>Methylococcales</taxon>
        <taxon>Methylococcaceae</taxon>
        <taxon>Methylomicrobium</taxon>
    </lineage>
</organism>
<feature type="transmembrane region" description="Helical" evidence="6">
    <location>
        <begin position="6"/>
        <end position="26"/>
    </location>
</feature>
<dbReference type="AlphaFoldDB" id="H8GNI7"/>
<keyword evidence="3 6" id="KW-0812">Transmembrane</keyword>
<dbReference type="Proteomes" id="UP000005090">
    <property type="component" value="Chromosome"/>
</dbReference>
<accession>H8GNI7</accession>
<evidence type="ECO:0000256" key="4">
    <source>
        <dbReference type="ARBA" id="ARBA00022989"/>
    </source>
</evidence>
<evidence type="ECO:0000313" key="8">
    <source>
        <dbReference type="Proteomes" id="UP000005090"/>
    </source>
</evidence>
<dbReference type="InterPro" id="IPR002994">
    <property type="entry name" value="Surf1/Shy1"/>
</dbReference>
<dbReference type="PANTHER" id="PTHR23427:SF2">
    <property type="entry name" value="SURFEIT LOCUS PROTEIN 1"/>
    <property type="match status" value="1"/>
</dbReference>
<evidence type="ECO:0000256" key="3">
    <source>
        <dbReference type="ARBA" id="ARBA00022692"/>
    </source>
</evidence>
<evidence type="ECO:0000256" key="5">
    <source>
        <dbReference type="ARBA" id="ARBA00023136"/>
    </source>
</evidence>
<dbReference type="HOGENOM" id="CLU_047737_2_2_6"/>
<dbReference type="eggNOG" id="COG3346">
    <property type="taxonomic scope" value="Bacteria"/>
</dbReference>
<protein>
    <recommendedName>
        <fullName evidence="6">SURF1-like protein</fullName>
    </recommendedName>
</protein>
<dbReference type="RefSeq" id="WP_005371548.1">
    <property type="nucleotide sequence ID" value="NZ_CM001475.1"/>
</dbReference>
<dbReference type="STRING" id="686340.Metal_1813"/>
<evidence type="ECO:0000256" key="6">
    <source>
        <dbReference type="RuleBase" id="RU363076"/>
    </source>
</evidence>
<dbReference type="EMBL" id="CM001475">
    <property type="protein sequence ID" value="EIC29580.1"/>
    <property type="molecule type" value="Genomic_DNA"/>
</dbReference>
<evidence type="ECO:0000256" key="1">
    <source>
        <dbReference type="ARBA" id="ARBA00004370"/>
    </source>
</evidence>
<reference evidence="7 8" key="1">
    <citation type="journal article" date="2013" name="Genome Announc.">
        <title>Genome Sequence of the Obligate Gammaproteobacterial Methanotroph Methylomicrobium album Strain BG8.</title>
        <authorList>
            <person name="Kits K.D."/>
            <person name="Kalyuzhnaya M.G."/>
            <person name="Klotz M.G."/>
            <person name="Jetten M.S."/>
            <person name="Op den Camp H.J."/>
            <person name="Vuilleumier S."/>
            <person name="Bringel F."/>
            <person name="Dispirito A.A."/>
            <person name="Murrell J.C."/>
            <person name="Bruce D."/>
            <person name="Cheng J.F."/>
            <person name="Copeland A."/>
            <person name="Goodwin L."/>
            <person name="Hauser L."/>
            <person name="Lajus A."/>
            <person name="Land M.L."/>
            <person name="Lapidus A."/>
            <person name="Lucas S."/>
            <person name="Medigue C."/>
            <person name="Pitluck S."/>
            <person name="Woyke T."/>
            <person name="Zeytun A."/>
            <person name="Stein L.Y."/>
        </authorList>
    </citation>
    <scope>NUCLEOTIDE SEQUENCE [LARGE SCALE GENOMIC DNA]</scope>
    <source>
        <strain evidence="7 8">BG8</strain>
    </source>
</reference>
<name>H8GNI7_METAL</name>
<comment type="subcellular location">
    <subcellularLocation>
        <location evidence="6">Cell membrane</location>
        <topology evidence="6">Multi-pass membrane protein</topology>
    </subcellularLocation>
    <subcellularLocation>
        <location evidence="1">Membrane</location>
    </subcellularLocation>
</comment>
<keyword evidence="8" id="KW-1185">Reference proteome</keyword>
<keyword evidence="4 6" id="KW-1133">Transmembrane helix</keyword>
<proteinExistence type="inferred from homology"/>
<dbReference type="CDD" id="cd06662">
    <property type="entry name" value="SURF1"/>
    <property type="match status" value="1"/>
</dbReference>
<evidence type="ECO:0000313" key="7">
    <source>
        <dbReference type="EMBL" id="EIC29580.1"/>
    </source>
</evidence>
<dbReference type="Pfam" id="PF02104">
    <property type="entry name" value="SURF1"/>
    <property type="match status" value="1"/>
</dbReference>
<dbReference type="InterPro" id="IPR045214">
    <property type="entry name" value="Surf1/Surf4"/>
</dbReference>
<dbReference type="PANTHER" id="PTHR23427">
    <property type="entry name" value="SURFEIT LOCUS PROTEIN"/>
    <property type="match status" value="1"/>
</dbReference>
<gene>
    <name evidence="7" type="ORF">Metal_1813</name>
</gene>